<reference evidence="8" key="1">
    <citation type="submission" date="2021-03" db="EMBL/GenBank/DDBJ databases">
        <title>Chromosome level genome of the anhydrobiotic midge Polypedilum vanderplanki.</title>
        <authorList>
            <person name="Yoshida Y."/>
            <person name="Kikawada T."/>
            <person name="Gusev O."/>
        </authorList>
    </citation>
    <scope>NUCLEOTIDE SEQUENCE</scope>
    <source>
        <strain evidence="8">NIAS01</strain>
        <tissue evidence="8">Whole body or cell culture</tissue>
    </source>
</reference>
<dbReference type="Pfam" id="PF20669">
    <property type="entry name" value="Exo70_N"/>
    <property type="match status" value="1"/>
</dbReference>
<evidence type="ECO:0000256" key="5">
    <source>
        <dbReference type="RuleBase" id="RU365026"/>
    </source>
</evidence>
<keyword evidence="3 5" id="KW-0268">Exocytosis</keyword>
<dbReference type="GO" id="GO:0000145">
    <property type="term" value="C:exocyst"/>
    <property type="evidence" value="ECO:0007669"/>
    <property type="project" value="InterPro"/>
</dbReference>
<feature type="coiled-coil region" evidence="6">
    <location>
        <begin position="7"/>
        <end position="34"/>
    </location>
</feature>
<name>A0A9J6BA21_POLVA</name>
<evidence type="ECO:0000313" key="9">
    <source>
        <dbReference type="Proteomes" id="UP001107558"/>
    </source>
</evidence>
<dbReference type="Pfam" id="PF03081">
    <property type="entry name" value="Exo70_C"/>
    <property type="match status" value="1"/>
</dbReference>
<dbReference type="AlphaFoldDB" id="A0A9J6BA21"/>
<dbReference type="EMBL" id="JADBJN010000004">
    <property type="protein sequence ID" value="KAG5666432.1"/>
    <property type="molecule type" value="Genomic_DNA"/>
</dbReference>
<comment type="function">
    <text evidence="5">Component of the exocyst complex involved in the docking of exocytic vesicles with fusion sites on the plasma membrane.</text>
</comment>
<dbReference type="Gene3D" id="1.20.1280.170">
    <property type="entry name" value="Exocyst complex component Exo70"/>
    <property type="match status" value="1"/>
</dbReference>
<dbReference type="OrthoDB" id="1922221at2759"/>
<dbReference type="InterPro" id="IPR046364">
    <property type="entry name" value="Exo70_C"/>
</dbReference>
<comment type="similarity">
    <text evidence="1 5">Belongs to the EXO70 family.</text>
</comment>
<dbReference type="Proteomes" id="UP001107558">
    <property type="component" value="Chromosome 4"/>
</dbReference>
<dbReference type="GO" id="GO:0005546">
    <property type="term" value="F:phosphatidylinositol-4,5-bisphosphate binding"/>
    <property type="evidence" value="ECO:0007669"/>
    <property type="project" value="InterPro"/>
</dbReference>
<evidence type="ECO:0000256" key="2">
    <source>
        <dbReference type="ARBA" id="ARBA00022448"/>
    </source>
</evidence>
<evidence type="ECO:0000259" key="7">
    <source>
        <dbReference type="Pfam" id="PF03081"/>
    </source>
</evidence>
<keyword evidence="2 5" id="KW-0813">Transport</keyword>
<comment type="caution">
    <text evidence="8">The sequence shown here is derived from an EMBL/GenBank/DDBJ whole genome shotgun (WGS) entry which is preliminary data.</text>
</comment>
<evidence type="ECO:0000256" key="4">
    <source>
        <dbReference type="ARBA" id="ARBA00026169"/>
    </source>
</evidence>
<dbReference type="InterPro" id="IPR004140">
    <property type="entry name" value="Exo70"/>
</dbReference>
<organism evidence="8 9">
    <name type="scientific">Polypedilum vanderplanki</name>
    <name type="common">Sleeping chironomid midge</name>
    <dbReference type="NCBI Taxonomy" id="319348"/>
    <lineage>
        <taxon>Eukaryota</taxon>
        <taxon>Metazoa</taxon>
        <taxon>Ecdysozoa</taxon>
        <taxon>Arthropoda</taxon>
        <taxon>Hexapoda</taxon>
        <taxon>Insecta</taxon>
        <taxon>Pterygota</taxon>
        <taxon>Neoptera</taxon>
        <taxon>Endopterygota</taxon>
        <taxon>Diptera</taxon>
        <taxon>Nematocera</taxon>
        <taxon>Chironomoidea</taxon>
        <taxon>Chironomidae</taxon>
        <taxon>Chironominae</taxon>
        <taxon>Polypedilum</taxon>
        <taxon>Polypedilum</taxon>
    </lineage>
</organism>
<evidence type="ECO:0000256" key="1">
    <source>
        <dbReference type="ARBA" id="ARBA00006756"/>
    </source>
</evidence>
<gene>
    <name evidence="8" type="ORF">PVAND_014460</name>
</gene>
<accession>A0A9J6BA21</accession>
<dbReference type="InterPro" id="IPR016159">
    <property type="entry name" value="Cullin_repeat-like_dom_sf"/>
</dbReference>
<evidence type="ECO:0000256" key="6">
    <source>
        <dbReference type="SAM" id="Coils"/>
    </source>
</evidence>
<dbReference type="SUPFAM" id="SSF74788">
    <property type="entry name" value="Cullin repeat-like"/>
    <property type="match status" value="1"/>
</dbReference>
<evidence type="ECO:0000313" key="8">
    <source>
        <dbReference type="EMBL" id="KAG5666432.1"/>
    </source>
</evidence>
<sequence length="702" mass="80986">MEEITSTLQIEAKLERERANIAMLEQNINKYNELTNQASKILRTFESRLLKVEENVSPLYKVTQSLECQQKNLNLVIKKLDSVLEHYSCSQELANLIHLGVDSENIEFFLEALNKLKRAKEYFISTNQGSVELQNVTLLFNSGCDAMNSYFKQSIRRHSSPIKPIDLIDLIYIEDDTSTSTNEEISGSSSIRHLPQDTRKELKIIAEWLDENLRREYMSIYSDERSDIIYRSLIMLKDYQKSSSLGNDSGIKMKTYGRLTSSDSGKKKLQNIFERKANKALTKATGGLLKKPLNLSNDNFLNDDMYGENNDMELEKYLVLLLGLQKLLVVERQVLNDIIPQSRQNEVFSKVGMASIDMIVKDAEQITSRVMKAISKNSEWSAALAVFSAMKHVSLLQPDIEKICNQEQKNQLSGVMNKFHLTGKSALDQFIESIKNEGSGQVPLTSSSNFPKDATVHQLTSDVVWFIEHLFPYYEVIGPILCQDSIYSQPLQQISTMKSLNQEDQKNRALVGIYFRKVLTELNFTIITKADQIYSNEATRQLFKLNNIYYILKSLQRNNLLDVVKFTEVDCEKRYLKMIEDLKQAYQATWQKLLIHITPLEDCPKPINGKLKDKDRAIVKEKFSNFNKEFEDSVKNQRGISIPDLLLREGLKRDNLEMVVPHYNAFYELYADCEFAKNREKYVKYTTHHLSTLLNNLFDDRV</sequence>
<keyword evidence="6" id="KW-0175">Coiled coil</keyword>
<evidence type="ECO:0000256" key="3">
    <source>
        <dbReference type="ARBA" id="ARBA00022483"/>
    </source>
</evidence>
<keyword evidence="9" id="KW-1185">Reference proteome</keyword>
<dbReference type="GO" id="GO:0015031">
    <property type="term" value="P:protein transport"/>
    <property type="evidence" value="ECO:0007669"/>
    <property type="project" value="UniProtKB-KW"/>
</dbReference>
<feature type="domain" description="Exocyst complex subunit Exo70 C-terminal" evidence="7">
    <location>
        <begin position="322"/>
        <end position="695"/>
    </location>
</feature>
<dbReference type="GO" id="GO:0006887">
    <property type="term" value="P:exocytosis"/>
    <property type="evidence" value="ECO:0007669"/>
    <property type="project" value="UniProtKB-KW"/>
</dbReference>
<protein>
    <recommendedName>
        <fullName evidence="4 5">Exocyst complex component 7</fullName>
    </recommendedName>
    <alternativeName>
        <fullName evidence="5">Exocyst complex component Exo70</fullName>
    </alternativeName>
</protein>
<dbReference type="PANTHER" id="PTHR12542:SF41">
    <property type="entry name" value="EXOCYST COMPLEX COMPONENT 7"/>
    <property type="match status" value="1"/>
</dbReference>
<proteinExistence type="inferred from homology"/>
<dbReference type="PANTHER" id="PTHR12542">
    <property type="entry name" value="EXOCYST COMPLEX PROTEIN EXO70"/>
    <property type="match status" value="1"/>
</dbReference>
<keyword evidence="5" id="KW-0653">Protein transport</keyword>